<evidence type="ECO:0008006" key="3">
    <source>
        <dbReference type="Google" id="ProtNLM"/>
    </source>
</evidence>
<keyword evidence="2" id="KW-1185">Reference proteome</keyword>
<dbReference type="EMBL" id="JBHSJJ010000003">
    <property type="protein sequence ID" value="MFC4871278.1"/>
    <property type="molecule type" value="Genomic_DNA"/>
</dbReference>
<organism evidence="1 2">
    <name type="scientific">Negadavirga shengliensis</name>
    <dbReference type="NCBI Taxonomy" id="1389218"/>
    <lineage>
        <taxon>Bacteria</taxon>
        <taxon>Pseudomonadati</taxon>
        <taxon>Bacteroidota</taxon>
        <taxon>Cytophagia</taxon>
        <taxon>Cytophagales</taxon>
        <taxon>Cyclobacteriaceae</taxon>
        <taxon>Negadavirga</taxon>
    </lineage>
</organism>
<gene>
    <name evidence="1" type="ORF">ACFPFU_06235</name>
</gene>
<dbReference type="RefSeq" id="WP_377062604.1">
    <property type="nucleotide sequence ID" value="NZ_JBHSJJ010000003.1"/>
</dbReference>
<proteinExistence type="predicted"/>
<protein>
    <recommendedName>
        <fullName evidence="3">Outer membrane protein beta-barrel domain-containing protein</fullName>
    </recommendedName>
</protein>
<evidence type="ECO:0000313" key="2">
    <source>
        <dbReference type="Proteomes" id="UP001595818"/>
    </source>
</evidence>
<accession>A0ABV9SXY8</accession>
<name>A0ABV9SXY8_9BACT</name>
<comment type="caution">
    <text evidence="1">The sequence shown here is derived from an EMBL/GenBank/DDBJ whole genome shotgun (WGS) entry which is preliminary data.</text>
</comment>
<sequence>MRIRTIFLIVFVGFFYTAKGQDDRTDRLGVGIGPAKIYGDNTGEHRKFLFKVLPVLTVDYNKKVHTFFDVKATLGWQMISSGDFYSDNVINRIAAANLPHAFRGNMFYGDIMPVYQINPNQSGYLPSLIKVYTGLGLGVFHSKRTDERLILDDPNRRTETYPASDTGLYVPYRIGIYKELQSNAEIGLESTLIVSLGAQMEGNDRKQKILKPDMLMQFQFYYRIFLDQ</sequence>
<evidence type="ECO:0000313" key="1">
    <source>
        <dbReference type="EMBL" id="MFC4871278.1"/>
    </source>
</evidence>
<reference evidence="2" key="1">
    <citation type="journal article" date="2019" name="Int. J. Syst. Evol. Microbiol.">
        <title>The Global Catalogue of Microorganisms (GCM) 10K type strain sequencing project: providing services to taxonomists for standard genome sequencing and annotation.</title>
        <authorList>
            <consortium name="The Broad Institute Genomics Platform"/>
            <consortium name="The Broad Institute Genome Sequencing Center for Infectious Disease"/>
            <person name="Wu L."/>
            <person name="Ma J."/>
        </authorList>
    </citation>
    <scope>NUCLEOTIDE SEQUENCE [LARGE SCALE GENOMIC DNA]</scope>
    <source>
        <strain evidence="2">CGMCC 4.7466</strain>
    </source>
</reference>
<dbReference type="Proteomes" id="UP001595818">
    <property type="component" value="Unassembled WGS sequence"/>
</dbReference>